<dbReference type="InterPro" id="IPR000073">
    <property type="entry name" value="AB_hydrolase_1"/>
</dbReference>
<evidence type="ECO:0000313" key="3">
    <source>
        <dbReference type="Proteomes" id="UP000199452"/>
    </source>
</evidence>
<dbReference type="PRINTS" id="PR00412">
    <property type="entry name" value="EPOXHYDRLASE"/>
</dbReference>
<dbReference type="Gene3D" id="3.40.50.1820">
    <property type="entry name" value="alpha/beta hydrolase"/>
    <property type="match status" value="1"/>
</dbReference>
<reference evidence="2 3" key="1">
    <citation type="submission" date="2016-09" db="EMBL/GenBank/DDBJ databases">
        <authorList>
            <person name="Capua I."/>
            <person name="De Benedictis P."/>
            <person name="Joannis T."/>
            <person name="Lombin L.H."/>
            <person name="Cattoli G."/>
        </authorList>
    </citation>
    <scope>NUCLEOTIDE SEQUENCE [LARGE SCALE GENOMIC DNA]</scope>
    <source>
        <strain evidence="2 3">A7P-90m</strain>
    </source>
</reference>
<dbReference type="EMBL" id="FMYP01000058">
    <property type="protein sequence ID" value="SDC88182.1"/>
    <property type="molecule type" value="Genomic_DNA"/>
</dbReference>
<dbReference type="AlphaFoldDB" id="A0A1G6Q6T5"/>
<dbReference type="Proteomes" id="UP000199452">
    <property type="component" value="Unassembled WGS sequence"/>
</dbReference>
<dbReference type="GO" id="GO:0003824">
    <property type="term" value="F:catalytic activity"/>
    <property type="evidence" value="ECO:0007669"/>
    <property type="project" value="InterPro"/>
</dbReference>
<dbReference type="InterPro" id="IPR029058">
    <property type="entry name" value="AB_hydrolase_fold"/>
</dbReference>
<proteinExistence type="predicted"/>
<accession>A0A1G6Q6T5</accession>
<evidence type="ECO:0000259" key="1">
    <source>
        <dbReference type="Pfam" id="PF00561"/>
    </source>
</evidence>
<dbReference type="STRING" id="1640674.SAMN05216323_105821"/>
<dbReference type="OrthoDB" id="2247630at2"/>
<dbReference type="PRINTS" id="PR00111">
    <property type="entry name" value="ABHYDROLASE"/>
</dbReference>
<dbReference type="Pfam" id="PF00561">
    <property type="entry name" value="Abhydrolase_1"/>
    <property type="match status" value="1"/>
</dbReference>
<name>A0A1G6Q6T5_9BACT</name>
<gene>
    <name evidence="2" type="ORF">SAMN05216323_105821</name>
</gene>
<feature type="domain" description="AB hydrolase-1" evidence="1">
    <location>
        <begin position="28"/>
        <end position="257"/>
    </location>
</feature>
<protein>
    <submittedName>
        <fullName evidence="2">3-oxoadipate enol-lactonase</fullName>
    </submittedName>
</protein>
<evidence type="ECO:0000313" key="2">
    <source>
        <dbReference type="EMBL" id="SDC88182.1"/>
    </source>
</evidence>
<keyword evidence="3" id="KW-1185">Reference proteome</keyword>
<dbReference type="InterPro" id="IPR050266">
    <property type="entry name" value="AB_hydrolase_sf"/>
</dbReference>
<dbReference type="PANTHER" id="PTHR43798">
    <property type="entry name" value="MONOACYLGLYCEROL LIPASE"/>
    <property type="match status" value="1"/>
</dbReference>
<organism evidence="2 3">
    <name type="scientific">Williamwhitmania taraxaci</name>
    <dbReference type="NCBI Taxonomy" id="1640674"/>
    <lineage>
        <taxon>Bacteria</taxon>
        <taxon>Pseudomonadati</taxon>
        <taxon>Bacteroidota</taxon>
        <taxon>Bacteroidia</taxon>
        <taxon>Bacteroidales</taxon>
        <taxon>Williamwhitmaniaceae</taxon>
        <taxon>Williamwhitmania</taxon>
    </lineage>
</organism>
<sequence>MDYSETRITAYINKLAVSYIDEGPIHAPAIVFIHGFPLNKSMWNKQVAELTENYRVVAYDIRGHGNSDAGDDDFSIELFVADLLSLMDALKIDKAILCGFSMGGYIALNAIENHPERFNALLLCDTNCTEDTPEAKEKRMKAIESIKEKGLEQYAEESLKKLFAPTSFSKQIDEVAMVKEMIMKTPLQSLFKTLVALAERKETCSRLHEIKVPVLIMVGREDIITPPQVALKMHEKIKGTNFHIIDHAGHLSNMENPTEFNNQLNRFLLSLRTPYNGKEKPTSTNHDLQARFLSIEQGTAAK</sequence>
<dbReference type="InterPro" id="IPR000639">
    <property type="entry name" value="Epox_hydrolase-like"/>
</dbReference>
<dbReference type="RefSeq" id="WP_092439874.1">
    <property type="nucleotide sequence ID" value="NZ_FMYP01000058.1"/>
</dbReference>
<dbReference type="SUPFAM" id="SSF53474">
    <property type="entry name" value="alpha/beta-Hydrolases"/>
    <property type="match status" value="1"/>
</dbReference>